<evidence type="ECO:0000256" key="2">
    <source>
        <dbReference type="ARBA" id="ARBA00022729"/>
    </source>
</evidence>
<dbReference type="Gene3D" id="2.60.40.1090">
    <property type="entry name" value="Fimbrial-type adhesion domain"/>
    <property type="match status" value="1"/>
</dbReference>
<organism evidence="6 7">
    <name type="scientific">Ewingella americana</name>
    <dbReference type="NCBI Taxonomy" id="41202"/>
    <lineage>
        <taxon>Bacteria</taxon>
        <taxon>Pseudomonadati</taxon>
        <taxon>Pseudomonadota</taxon>
        <taxon>Gammaproteobacteria</taxon>
        <taxon>Enterobacterales</taxon>
        <taxon>Yersiniaceae</taxon>
        <taxon>Ewingella</taxon>
    </lineage>
</organism>
<feature type="chain" id="PRO_5021403019" evidence="4">
    <location>
        <begin position="39"/>
        <end position="375"/>
    </location>
</feature>
<gene>
    <name evidence="6" type="ORF">EAH77_17955</name>
</gene>
<dbReference type="PANTHER" id="PTHR33420">
    <property type="entry name" value="FIMBRIAL SUBUNIT ELFA-RELATED"/>
    <property type="match status" value="1"/>
</dbReference>
<reference evidence="6 7" key="1">
    <citation type="journal article" date="2019" name="Environ. Microbiol.">
        <title>Species interactions and distinct microbial communities in high Arctic permafrost affected cryosols are associated with the CH4 and CO2 gas fluxes.</title>
        <authorList>
            <person name="Altshuler I."/>
            <person name="Hamel J."/>
            <person name="Turney S."/>
            <person name="Magnuson E."/>
            <person name="Levesque R."/>
            <person name="Greer C."/>
            <person name="Whyte L.G."/>
        </authorList>
    </citation>
    <scope>NUCLEOTIDE SEQUENCE [LARGE SCALE GENOMIC DNA]</scope>
    <source>
        <strain evidence="6 7">E4</strain>
    </source>
</reference>
<dbReference type="OrthoDB" id="6505839at2"/>
<accession>A0A502GAH1</accession>
<keyword evidence="2 4" id="KW-0732">Signal</keyword>
<dbReference type="InterPro" id="IPR008966">
    <property type="entry name" value="Adhesion_dom_sf"/>
</dbReference>
<dbReference type="GO" id="GO:0009289">
    <property type="term" value="C:pilus"/>
    <property type="evidence" value="ECO:0007669"/>
    <property type="project" value="UniProtKB-SubCell"/>
</dbReference>
<dbReference type="InterPro" id="IPR036937">
    <property type="entry name" value="Adhesion_dom_fimbrial_sf"/>
</dbReference>
<sequence length="375" mass="40130">MNNQNSRVVAVMYSAHRKPLIYTLLCGALLCFSPYTFADYAACEPVSSPGSYDNNRHDDLQTSQNIIGYNYASAFNASPETYQITCSCSATDALSSGGVVVMYSVKTPLPSGGVTNQYKINDHLNVSMKVDLPDSGGEMQVPIAATSDRQHHRAKDGTGVCEQQEPKANINAGSQGTITLYITRPFIGQIEIPPTVIAEVYASSGNNATSLPPLGSPVAKIILSGTLTVPQSCEINKGETISVDFGYIPVGKFTTRSQPPEGFRPSSFDIIYDCTQNGIPTIPVGTRLAMTLEGNDVKDQYDLIARRRPSDNVPDIGIKVYNASGTAIPFIAGDLPMDQLGSGRISLKAYVINLVGGPLDTGEFDATATLKIDIR</sequence>
<feature type="signal peptide" evidence="4">
    <location>
        <begin position="1"/>
        <end position="38"/>
    </location>
</feature>
<proteinExistence type="predicted"/>
<dbReference type="InterPro" id="IPR050263">
    <property type="entry name" value="Bact_Fimbrial_Adh_Pro"/>
</dbReference>
<dbReference type="GO" id="GO:0043709">
    <property type="term" value="P:cell adhesion involved in single-species biofilm formation"/>
    <property type="evidence" value="ECO:0007669"/>
    <property type="project" value="TreeGrafter"/>
</dbReference>
<evidence type="ECO:0000256" key="1">
    <source>
        <dbReference type="ARBA" id="ARBA00004561"/>
    </source>
</evidence>
<evidence type="ECO:0000313" key="7">
    <source>
        <dbReference type="Proteomes" id="UP000317663"/>
    </source>
</evidence>
<dbReference type="Proteomes" id="UP000317663">
    <property type="component" value="Unassembled WGS sequence"/>
</dbReference>
<comment type="caution">
    <text evidence="6">The sequence shown here is derived from an EMBL/GenBank/DDBJ whole genome shotgun (WGS) entry which is preliminary data.</text>
</comment>
<dbReference type="SUPFAM" id="SSF49401">
    <property type="entry name" value="Bacterial adhesins"/>
    <property type="match status" value="1"/>
</dbReference>
<comment type="subcellular location">
    <subcellularLocation>
        <location evidence="1">Fimbrium</location>
    </subcellularLocation>
</comment>
<evidence type="ECO:0000256" key="3">
    <source>
        <dbReference type="ARBA" id="ARBA00023263"/>
    </source>
</evidence>
<dbReference type="InterPro" id="IPR000259">
    <property type="entry name" value="Adhesion_dom_fimbrial"/>
</dbReference>
<evidence type="ECO:0000313" key="6">
    <source>
        <dbReference type="EMBL" id="TPG58794.1"/>
    </source>
</evidence>
<dbReference type="RefSeq" id="WP_140474166.1">
    <property type="nucleotide sequence ID" value="NZ_RCZD01000010.1"/>
</dbReference>
<protein>
    <submittedName>
        <fullName evidence="6">Fimbrial protein</fullName>
    </submittedName>
</protein>
<evidence type="ECO:0000259" key="5">
    <source>
        <dbReference type="Pfam" id="PF00419"/>
    </source>
</evidence>
<dbReference type="AlphaFoldDB" id="A0A502GAH1"/>
<dbReference type="Pfam" id="PF00419">
    <property type="entry name" value="Fimbrial"/>
    <property type="match status" value="1"/>
</dbReference>
<evidence type="ECO:0000256" key="4">
    <source>
        <dbReference type="SAM" id="SignalP"/>
    </source>
</evidence>
<dbReference type="PANTHER" id="PTHR33420:SF31">
    <property type="entry name" value="TYPE 1 FIMBRIN D-MANNOSE SPECIFIC ADHESIN"/>
    <property type="match status" value="1"/>
</dbReference>
<dbReference type="EMBL" id="RCZD01000010">
    <property type="protein sequence ID" value="TPG58794.1"/>
    <property type="molecule type" value="Genomic_DNA"/>
</dbReference>
<feature type="domain" description="Fimbrial-type adhesion" evidence="5">
    <location>
        <begin position="222"/>
        <end position="374"/>
    </location>
</feature>
<keyword evidence="7" id="KW-1185">Reference proteome</keyword>
<name>A0A502GAH1_9GAMM</name>
<keyword evidence="3" id="KW-0281">Fimbrium</keyword>